<dbReference type="PANTHER" id="PTHR42749">
    <property type="entry name" value="CELL SHAPE-DETERMINING PROTEIN MREB"/>
    <property type="match status" value="1"/>
</dbReference>
<dbReference type="Pfam" id="PF00012">
    <property type="entry name" value="HSP70"/>
    <property type="match status" value="1"/>
</dbReference>
<evidence type="ECO:0000256" key="5">
    <source>
        <dbReference type="ARBA" id="ARBA00023186"/>
    </source>
</evidence>
<keyword evidence="4" id="KW-0346">Stress response</keyword>
<dbReference type="InterPro" id="IPR013126">
    <property type="entry name" value="Hsp_70_fam"/>
</dbReference>
<dbReference type="RefSeq" id="WP_142099003.1">
    <property type="nucleotide sequence ID" value="NZ_VIGH01000004.1"/>
</dbReference>
<evidence type="ECO:0000256" key="4">
    <source>
        <dbReference type="ARBA" id="ARBA00023016"/>
    </source>
</evidence>
<accession>A0A541BA64</accession>
<keyword evidence="5" id="KW-0143">Chaperone</keyword>
<reference evidence="8 9" key="1">
    <citation type="submission" date="2019-06" db="EMBL/GenBank/DDBJ databases">
        <title>Rhodococcus spaelei sp. nov., isolated from a cave.</title>
        <authorList>
            <person name="Lee S.D."/>
        </authorList>
    </citation>
    <scope>NUCLEOTIDE SEQUENCE [LARGE SCALE GENOMIC DNA]</scope>
    <source>
        <strain evidence="8 9">C9-5</strain>
    </source>
</reference>
<keyword evidence="3" id="KW-0067">ATP-binding</keyword>
<keyword evidence="7" id="KW-0472">Membrane</keyword>
<comment type="caution">
    <text evidence="8">The sequence shown here is derived from an EMBL/GenBank/DDBJ whole genome shotgun (WGS) entry which is preliminary data.</text>
</comment>
<evidence type="ECO:0000256" key="2">
    <source>
        <dbReference type="ARBA" id="ARBA00022741"/>
    </source>
</evidence>
<dbReference type="Gene3D" id="3.30.420.40">
    <property type="match status" value="2"/>
</dbReference>
<dbReference type="PROSITE" id="PS01036">
    <property type="entry name" value="HSP70_3"/>
    <property type="match status" value="1"/>
</dbReference>
<dbReference type="Proteomes" id="UP000316256">
    <property type="component" value="Unassembled WGS sequence"/>
</dbReference>
<evidence type="ECO:0000256" key="3">
    <source>
        <dbReference type="ARBA" id="ARBA00022840"/>
    </source>
</evidence>
<proteinExistence type="inferred from homology"/>
<feature type="compositionally biased region" description="Low complexity" evidence="6">
    <location>
        <begin position="343"/>
        <end position="364"/>
    </location>
</feature>
<dbReference type="GO" id="GO:0005524">
    <property type="term" value="F:ATP binding"/>
    <property type="evidence" value="ECO:0007669"/>
    <property type="project" value="UniProtKB-KW"/>
</dbReference>
<dbReference type="EMBL" id="VIGH01000004">
    <property type="protein sequence ID" value="TQF69220.1"/>
    <property type="molecule type" value="Genomic_DNA"/>
</dbReference>
<organism evidence="8 9">
    <name type="scientific">Rhodococcus spelaei</name>
    <dbReference type="NCBI Taxonomy" id="2546320"/>
    <lineage>
        <taxon>Bacteria</taxon>
        <taxon>Bacillati</taxon>
        <taxon>Actinomycetota</taxon>
        <taxon>Actinomycetes</taxon>
        <taxon>Mycobacteriales</taxon>
        <taxon>Nocardiaceae</taxon>
        <taxon>Rhodococcus</taxon>
    </lineage>
</organism>
<dbReference type="PANTHER" id="PTHR42749:SF1">
    <property type="entry name" value="CELL SHAPE-DETERMINING PROTEIN MREB"/>
    <property type="match status" value="1"/>
</dbReference>
<keyword evidence="7" id="KW-1133">Transmembrane helix</keyword>
<keyword evidence="7" id="KW-0812">Transmembrane</keyword>
<comment type="similarity">
    <text evidence="1">Belongs to the heat shock protein 70 family.</text>
</comment>
<evidence type="ECO:0000313" key="8">
    <source>
        <dbReference type="EMBL" id="TQF69220.1"/>
    </source>
</evidence>
<feature type="compositionally biased region" description="Pro residues" evidence="6">
    <location>
        <begin position="385"/>
        <end position="394"/>
    </location>
</feature>
<feature type="transmembrane region" description="Helical" evidence="7">
    <location>
        <begin position="310"/>
        <end position="330"/>
    </location>
</feature>
<dbReference type="OrthoDB" id="4569948at2"/>
<feature type="region of interest" description="Disordered" evidence="6">
    <location>
        <begin position="339"/>
        <end position="398"/>
    </location>
</feature>
<name>A0A541BA64_9NOCA</name>
<dbReference type="InterPro" id="IPR043129">
    <property type="entry name" value="ATPase_NBD"/>
</dbReference>
<evidence type="ECO:0000256" key="7">
    <source>
        <dbReference type="SAM" id="Phobius"/>
    </source>
</evidence>
<evidence type="ECO:0000256" key="1">
    <source>
        <dbReference type="ARBA" id="ARBA00007381"/>
    </source>
</evidence>
<gene>
    <name evidence="8" type="ORF">FK531_10755</name>
</gene>
<sequence>MSAVLGVSVGASAVRMATPAAPEQYGPTAFLRQDIAVDSDRREELAAQSIGVLLEHDDHANIGATAVTYDLPHQADALHEAMGRQRLHNYHLVPSATAVITLLEATGQIGDAQTVVLYDLGSSGVTISVVDRYTRSVLVSEHSTVAGGDYFDWIVREQQHRDHGLGAPADEWAAADLAQRCRAAKEQLSESDAVCLPGDGGLILLTREKFESLVAVPVEGSARLAREVIAASGRHPDVVVLLGGGSRIPLVQSVLRGWLALPTVVPAEPEMVAAQGAALLATPVVAPAPVEPPPVDPPAPVRGRTSKRQLMVAGAAAAGLVVVAGVGLALGGGNDGNQGAGGTTVATEDTVPPTTAAPTTTAPTTPTPTPEPAAAAPARSATTSTPPPPPPPPATRYLNLPAPIQIEVPPGIQLPPGMVR</sequence>
<keyword evidence="9" id="KW-1185">Reference proteome</keyword>
<evidence type="ECO:0000256" key="6">
    <source>
        <dbReference type="SAM" id="MobiDB-lite"/>
    </source>
</evidence>
<dbReference type="SUPFAM" id="SSF53067">
    <property type="entry name" value="Actin-like ATPase domain"/>
    <property type="match status" value="1"/>
</dbReference>
<dbReference type="GO" id="GO:0140662">
    <property type="term" value="F:ATP-dependent protein folding chaperone"/>
    <property type="evidence" value="ECO:0007669"/>
    <property type="project" value="InterPro"/>
</dbReference>
<dbReference type="Gene3D" id="3.90.640.10">
    <property type="entry name" value="Actin, Chain A, domain 4"/>
    <property type="match status" value="1"/>
</dbReference>
<feature type="compositionally biased region" description="Low complexity" evidence="6">
    <location>
        <begin position="372"/>
        <end position="384"/>
    </location>
</feature>
<keyword evidence="2" id="KW-0547">Nucleotide-binding</keyword>
<evidence type="ECO:0000313" key="9">
    <source>
        <dbReference type="Proteomes" id="UP000316256"/>
    </source>
</evidence>
<dbReference type="InterPro" id="IPR018181">
    <property type="entry name" value="Heat_shock_70_CS"/>
</dbReference>
<protein>
    <submittedName>
        <fullName evidence="8">Hsp70 family protein</fullName>
    </submittedName>
</protein>
<dbReference type="AlphaFoldDB" id="A0A541BA64"/>